<sequence length="758" mass="85095">MMDLTSMLNGNPTTDENYKGSDRQELNGQIQSKNKTPWDNGGYALPINTISTLPSTPQPTSKLSETYFSTPTSPPQNSSGSRGSISSISSVDSSTHSRYPSMSVVEVCSQSPSGQVENVYDSPSPKSAASSSDKKMGWTSNQIQYQDRSLSPCSSILPEQNSMNNLQRLPEPSRIPTRPFMIPIMEKEASLTSDIHESRRPISPSDAVLIKRPTIPSLRLVTRDSKWTMTNPNIKNNTYQNVPEQAQLFPLSQSKSHKRTLSAPSFQQPYHQLVMPTHPSTMSRDEPSPPNSHHPDDSSPTMVTNVYQAPATPPSFPLDTEAQSVRCMYIPHCDTGSQLRKAISHIFGRNKICTRQIPSHVWVHYCRKHYQRSRYRNPKEYAKLQCDLVQQQIRRVHEWSQINESLNKAGVVRDWSMSVRKREQKRLDDLQSGKKRKSVPSEEEEDGDEESNMAGGKTSNSAIPATAVPKWLLEHCRKGYSTQEILGIFNRLHQEILDDTISTFPDIEILPNISIDHDEQWSPKTSVKRLQSSQHKRAKSLSTDAAPICVPEDRRISHCHSYALDPYSPDGTTLKRQLTGVSDGNAPELSFQHSARSRIPDLGRRVSAMGLHPRIDENATVESYYNFSPSKPLSIMSSSPRCTGQPLSTQIDTSPLYHTSTHRPLHQRSHSDMSGAFHHGQHIFHSQDVSMYPPIYIDTKYPSRDQNYEPSLLSTAPVGEVSRDNLALRDALMPRSVSLYAHDPFLRPHTSSSFAPLP</sequence>
<feature type="region of interest" description="Disordered" evidence="1">
    <location>
        <begin position="424"/>
        <end position="462"/>
    </location>
</feature>
<accession>A0A383V455</accession>
<feature type="compositionally biased region" description="Polar residues" evidence="1">
    <location>
        <begin position="1"/>
        <end position="15"/>
    </location>
</feature>
<dbReference type="AlphaFoldDB" id="A0A383V455"/>
<reference evidence="2 3" key="1">
    <citation type="submission" date="2017-11" db="EMBL/GenBank/DDBJ databases">
        <authorList>
            <person name="Kracher B."/>
        </authorList>
    </citation>
    <scope>NUCLEOTIDE SEQUENCE [LARGE SCALE GENOMIC DNA]</scope>
    <source>
        <strain evidence="2 3">RACE1</strain>
    </source>
</reference>
<feature type="region of interest" description="Disordered" evidence="1">
    <location>
        <begin position="49"/>
        <end position="139"/>
    </location>
</feature>
<evidence type="ECO:0000256" key="1">
    <source>
        <dbReference type="SAM" id="MobiDB-lite"/>
    </source>
</evidence>
<evidence type="ECO:0000313" key="3">
    <source>
        <dbReference type="Proteomes" id="UP000275772"/>
    </source>
</evidence>
<feature type="compositionally biased region" description="Polar residues" evidence="1">
    <location>
        <begin position="49"/>
        <end position="77"/>
    </location>
</feature>
<evidence type="ECO:0000313" key="2">
    <source>
        <dbReference type="EMBL" id="SZF06262.1"/>
    </source>
</evidence>
<organism evidence="2 3">
    <name type="scientific">Blumeria hordei</name>
    <name type="common">Barley powdery mildew</name>
    <name type="synonym">Blumeria graminis f. sp. hordei</name>
    <dbReference type="NCBI Taxonomy" id="2867405"/>
    <lineage>
        <taxon>Eukaryota</taxon>
        <taxon>Fungi</taxon>
        <taxon>Dikarya</taxon>
        <taxon>Ascomycota</taxon>
        <taxon>Pezizomycotina</taxon>
        <taxon>Leotiomycetes</taxon>
        <taxon>Erysiphales</taxon>
        <taxon>Erysiphaceae</taxon>
        <taxon>Blumeria</taxon>
    </lineage>
</organism>
<name>A0A383V455_BLUHO</name>
<proteinExistence type="predicted"/>
<feature type="compositionally biased region" description="Low complexity" evidence="1">
    <location>
        <begin position="78"/>
        <end position="98"/>
    </location>
</feature>
<feature type="compositionally biased region" description="Acidic residues" evidence="1">
    <location>
        <begin position="441"/>
        <end position="451"/>
    </location>
</feature>
<feature type="compositionally biased region" description="Low complexity" evidence="1">
    <location>
        <begin position="121"/>
        <end position="131"/>
    </location>
</feature>
<protein>
    <recommendedName>
        <fullName evidence="4">Orp1 like protein</fullName>
    </recommendedName>
</protein>
<dbReference type="Proteomes" id="UP000275772">
    <property type="component" value="Unassembled WGS sequence"/>
</dbReference>
<dbReference type="VEuPathDB" id="FungiDB:BLGHR1_17065"/>
<feature type="compositionally biased region" description="Basic and acidic residues" evidence="1">
    <location>
        <begin position="283"/>
        <end position="297"/>
    </location>
</feature>
<feature type="region of interest" description="Disordered" evidence="1">
    <location>
        <begin position="276"/>
        <end position="305"/>
    </location>
</feature>
<feature type="region of interest" description="Disordered" evidence="1">
    <location>
        <begin position="1"/>
        <end position="23"/>
    </location>
</feature>
<gene>
    <name evidence="2" type="ORF">BLGHR1_17065</name>
</gene>
<evidence type="ECO:0008006" key="4">
    <source>
        <dbReference type="Google" id="ProtNLM"/>
    </source>
</evidence>
<dbReference type="EMBL" id="UNSH01000090">
    <property type="protein sequence ID" value="SZF06262.1"/>
    <property type="molecule type" value="Genomic_DNA"/>
</dbReference>